<dbReference type="Gene3D" id="3.90.350.10">
    <property type="entry name" value="Transposase Inhibitor Protein From Tn5, Chain A, domain 1"/>
    <property type="match status" value="1"/>
</dbReference>
<dbReference type="SUPFAM" id="SSF53098">
    <property type="entry name" value="Ribonuclease H-like"/>
    <property type="match status" value="1"/>
</dbReference>
<keyword evidence="4" id="KW-0233">DNA recombination</keyword>
<evidence type="ECO:0000256" key="4">
    <source>
        <dbReference type="ARBA" id="ARBA00023172"/>
    </source>
</evidence>
<dbReference type="GO" id="GO:0003677">
    <property type="term" value="F:DNA binding"/>
    <property type="evidence" value="ECO:0007669"/>
    <property type="project" value="UniProtKB-KW"/>
</dbReference>
<dbReference type="NCBIfam" id="NF033592">
    <property type="entry name" value="transpos_IS4_1"/>
    <property type="match status" value="1"/>
</dbReference>
<evidence type="ECO:0000313" key="6">
    <source>
        <dbReference type="EMBL" id="SQB14792.1"/>
    </source>
</evidence>
<keyword evidence="3" id="KW-0238">DNA-binding</keyword>
<reference evidence="6 7" key="1">
    <citation type="submission" date="2018-06" db="EMBL/GenBank/DDBJ databases">
        <authorList>
            <consortium name="Pathogen Informatics"/>
            <person name="Doyle S."/>
        </authorList>
    </citation>
    <scope>NUCLEOTIDE SEQUENCE [LARGE SCALE GENOMIC DNA]</scope>
    <source>
        <strain evidence="6 7">NCTC11224</strain>
    </source>
</reference>
<dbReference type="InterPro" id="IPR047952">
    <property type="entry name" value="Transpos_IS4"/>
</dbReference>
<dbReference type="GO" id="GO:0004803">
    <property type="term" value="F:transposase activity"/>
    <property type="evidence" value="ECO:0007669"/>
    <property type="project" value="InterPro"/>
</dbReference>
<dbReference type="RefSeq" id="WP_225537305.1">
    <property type="nucleotide sequence ID" value="NZ_JAIWZC010000001.1"/>
</dbReference>
<dbReference type="EMBL" id="UAVW01000016">
    <property type="protein sequence ID" value="SQB14792.1"/>
    <property type="molecule type" value="Genomic_DNA"/>
</dbReference>
<dbReference type="Proteomes" id="UP000251853">
    <property type="component" value="Unassembled WGS sequence"/>
</dbReference>
<evidence type="ECO:0000256" key="2">
    <source>
        <dbReference type="ARBA" id="ARBA00022578"/>
    </source>
</evidence>
<dbReference type="PANTHER" id="PTHR33258">
    <property type="entry name" value="TRANSPOSASE INSL FOR INSERTION SEQUENCE ELEMENT IS186A-RELATED"/>
    <property type="match status" value="1"/>
</dbReference>
<evidence type="ECO:0000313" key="7">
    <source>
        <dbReference type="Proteomes" id="UP000251853"/>
    </source>
</evidence>
<evidence type="ECO:0000256" key="1">
    <source>
        <dbReference type="ARBA" id="ARBA00010075"/>
    </source>
</evidence>
<dbReference type="InterPro" id="IPR002559">
    <property type="entry name" value="Transposase_11"/>
</dbReference>
<keyword evidence="7" id="KW-1185">Reference proteome</keyword>
<proteinExistence type="inferred from homology"/>
<evidence type="ECO:0000256" key="3">
    <source>
        <dbReference type="ARBA" id="ARBA00023125"/>
    </source>
</evidence>
<comment type="similarity">
    <text evidence="1">Belongs to the transposase 11 family.</text>
</comment>
<keyword evidence="2" id="KW-0815">Transposition</keyword>
<dbReference type="Pfam" id="PF01609">
    <property type="entry name" value="DDE_Tnp_1"/>
    <property type="match status" value="1"/>
</dbReference>
<protein>
    <submittedName>
        <fullName evidence="6">Transposase IS4 family protein</fullName>
    </submittedName>
</protein>
<dbReference type="AlphaFoldDB" id="A0A2X2U997"/>
<dbReference type="InterPro" id="IPR012337">
    <property type="entry name" value="RNaseH-like_sf"/>
</dbReference>
<organism evidence="6 7">
    <name type="scientific">Enterocloster clostridioformis</name>
    <dbReference type="NCBI Taxonomy" id="1531"/>
    <lineage>
        <taxon>Bacteria</taxon>
        <taxon>Bacillati</taxon>
        <taxon>Bacillota</taxon>
        <taxon>Clostridia</taxon>
        <taxon>Lachnospirales</taxon>
        <taxon>Lachnospiraceae</taxon>
        <taxon>Enterocloster</taxon>
    </lineage>
</organism>
<feature type="domain" description="Transposase IS4-like" evidence="5">
    <location>
        <begin position="107"/>
        <end position="347"/>
    </location>
</feature>
<dbReference type="PANTHER" id="PTHR33258:SF1">
    <property type="entry name" value="TRANSPOSASE INSL FOR INSERTION SEQUENCE ELEMENT IS186A-RELATED"/>
    <property type="match status" value="1"/>
</dbReference>
<accession>A0A2X2U997</accession>
<evidence type="ECO:0000259" key="5">
    <source>
        <dbReference type="Pfam" id="PF01609"/>
    </source>
</evidence>
<sequence>MFHQKIKQCFSHSVHLVSSVISEFTYSDTDLTRNRKFPADKLITFLVSQGSSSTKNELLDFFDMDPQSPTASALNQQRAKLSPDALEAVFRHFNHFASFYDQKKLRYRFLAADGSTFTFFSKPAFAPEEYHVSDGHSIKGFYSMHLNAFYDLQKHTYSDALIQPIHQKDEFSAFCEMVDRHDLLTGTKDVFIGDRGYCSYNNMVHVKEKGQYFLFRTKDIHSKGLVGNFEFPDADSFDIQVNVTLVRSHKKKISIKEGYYKRFVDAAASFDYVAYGSLDTYDLSFRIVRFPISDDSYECIVTNLPSDEFPSEQIKLLYYARWAIEGSFRKLKYTVGLSNFHAYKHRKGKHEI</sequence>
<gene>
    <name evidence="6" type="ORF">NCTC11224_03846</name>
</gene>
<dbReference type="GO" id="GO:0006313">
    <property type="term" value="P:DNA transposition"/>
    <property type="evidence" value="ECO:0007669"/>
    <property type="project" value="InterPro"/>
</dbReference>
<name>A0A2X2U997_9FIRM</name>